<dbReference type="RefSeq" id="WP_165700690.1">
    <property type="nucleotide sequence ID" value="NZ_CP036265.1"/>
</dbReference>
<dbReference type="Proteomes" id="UP000318741">
    <property type="component" value="Chromosome"/>
</dbReference>
<accession>A0A517P9S1</accession>
<evidence type="ECO:0008006" key="4">
    <source>
        <dbReference type="Google" id="ProtNLM"/>
    </source>
</evidence>
<keyword evidence="3" id="KW-1185">Reference proteome</keyword>
<feature type="signal peptide" evidence="1">
    <location>
        <begin position="1"/>
        <end position="20"/>
    </location>
</feature>
<dbReference type="EMBL" id="CP036265">
    <property type="protein sequence ID" value="QDT16112.1"/>
    <property type="molecule type" value="Genomic_DNA"/>
</dbReference>
<dbReference type="PROSITE" id="PS51257">
    <property type="entry name" value="PROKAR_LIPOPROTEIN"/>
    <property type="match status" value="1"/>
</dbReference>
<evidence type="ECO:0000313" key="2">
    <source>
        <dbReference type="EMBL" id="QDT16112.1"/>
    </source>
</evidence>
<dbReference type="KEGG" id="acaf:CA12_22100"/>
<gene>
    <name evidence="2" type="ORF">CA12_22100</name>
</gene>
<keyword evidence="1" id="KW-0732">Signal</keyword>
<protein>
    <recommendedName>
        <fullName evidence="4">Lipoprotein</fullName>
    </recommendedName>
</protein>
<evidence type="ECO:0000313" key="3">
    <source>
        <dbReference type="Proteomes" id="UP000318741"/>
    </source>
</evidence>
<sequence precursor="true">MPAARTLLILCLTAGLAASAGCKKKDEIPPEVDAALNKHEAPAPEPEQKTGIVGRKTIEVLDAPAVIAAGTHTIAQDKIGEGPPLGDGGAGYTDPISGPLNALGSVTGFAGQYPMQQWVNGEYALNGKYPTYEQFTGFLQKNKQYAMPMPRLSQRYGYDETRGAVVVLDVVGGIPDEGGSLDMDGDRLLPQKED</sequence>
<dbReference type="AlphaFoldDB" id="A0A517P9S1"/>
<reference evidence="2 3" key="1">
    <citation type="submission" date="2019-02" db="EMBL/GenBank/DDBJ databases">
        <title>Deep-cultivation of Planctomycetes and their phenomic and genomic characterization uncovers novel biology.</title>
        <authorList>
            <person name="Wiegand S."/>
            <person name="Jogler M."/>
            <person name="Boedeker C."/>
            <person name="Pinto D."/>
            <person name="Vollmers J."/>
            <person name="Rivas-Marin E."/>
            <person name="Kohn T."/>
            <person name="Peeters S.H."/>
            <person name="Heuer A."/>
            <person name="Rast P."/>
            <person name="Oberbeckmann S."/>
            <person name="Bunk B."/>
            <person name="Jeske O."/>
            <person name="Meyerdierks A."/>
            <person name="Storesund J.E."/>
            <person name="Kallscheuer N."/>
            <person name="Luecker S."/>
            <person name="Lage O.M."/>
            <person name="Pohl T."/>
            <person name="Merkel B.J."/>
            <person name="Hornburger P."/>
            <person name="Mueller R.-W."/>
            <person name="Bruemmer F."/>
            <person name="Labrenz M."/>
            <person name="Spormann A.M."/>
            <person name="Op den Camp H."/>
            <person name="Overmann J."/>
            <person name="Amann R."/>
            <person name="Jetten M.S.M."/>
            <person name="Mascher T."/>
            <person name="Medema M.H."/>
            <person name="Devos D.P."/>
            <person name="Kaster A.-K."/>
            <person name="Ovreas L."/>
            <person name="Rohde M."/>
            <person name="Galperin M.Y."/>
            <person name="Jogler C."/>
        </authorList>
    </citation>
    <scope>NUCLEOTIDE SEQUENCE [LARGE SCALE GENOMIC DNA]</scope>
    <source>
        <strain evidence="2 3">CA12</strain>
    </source>
</reference>
<organism evidence="2 3">
    <name type="scientific">Alienimonas californiensis</name>
    <dbReference type="NCBI Taxonomy" id="2527989"/>
    <lineage>
        <taxon>Bacteria</taxon>
        <taxon>Pseudomonadati</taxon>
        <taxon>Planctomycetota</taxon>
        <taxon>Planctomycetia</taxon>
        <taxon>Planctomycetales</taxon>
        <taxon>Planctomycetaceae</taxon>
        <taxon>Alienimonas</taxon>
    </lineage>
</organism>
<evidence type="ECO:0000256" key="1">
    <source>
        <dbReference type="SAM" id="SignalP"/>
    </source>
</evidence>
<proteinExistence type="predicted"/>
<feature type="chain" id="PRO_5021696702" description="Lipoprotein" evidence="1">
    <location>
        <begin position="21"/>
        <end position="194"/>
    </location>
</feature>
<name>A0A517P9S1_9PLAN</name>